<organism evidence="1 2">
    <name type="scientific">Candidatus Scalindua brodae</name>
    <dbReference type="NCBI Taxonomy" id="237368"/>
    <lineage>
        <taxon>Bacteria</taxon>
        <taxon>Pseudomonadati</taxon>
        <taxon>Planctomycetota</taxon>
        <taxon>Candidatus Brocadiia</taxon>
        <taxon>Candidatus Brocadiales</taxon>
        <taxon>Candidatus Scalinduaceae</taxon>
        <taxon>Candidatus Scalindua</taxon>
    </lineage>
</organism>
<reference evidence="1 2" key="1">
    <citation type="submission" date="2014-10" db="EMBL/GenBank/DDBJ databases">
        <title>Draft genome of anammox bacterium scalindua brodae, obtained using differential coverage binning of sequence data from two enrichment reactors.</title>
        <authorList>
            <person name="Speth D.R."/>
            <person name="Russ L."/>
            <person name="Kartal B."/>
            <person name="Op den Camp H.J."/>
            <person name="Dutilh B.E."/>
            <person name="Jetten M.S."/>
        </authorList>
    </citation>
    <scope>NUCLEOTIDE SEQUENCE [LARGE SCALE GENOMIC DNA]</scope>
    <source>
        <strain evidence="1">RU1</strain>
    </source>
</reference>
<dbReference type="AlphaFoldDB" id="A0A0B0EEU5"/>
<dbReference type="EMBL" id="JRYO01000252">
    <property type="protein sequence ID" value="KHE90601.1"/>
    <property type="molecule type" value="Genomic_DNA"/>
</dbReference>
<proteinExistence type="predicted"/>
<evidence type="ECO:0000313" key="1">
    <source>
        <dbReference type="EMBL" id="KHE90601.1"/>
    </source>
</evidence>
<protein>
    <submittedName>
        <fullName evidence="1">Uncharacterized protein</fullName>
    </submittedName>
</protein>
<comment type="caution">
    <text evidence="1">The sequence shown here is derived from an EMBL/GenBank/DDBJ whole genome shotgun (WGS) entry which is preliminary data.</text>
</comment>
<dbReference type="Gene3D" id="3.40.50.1100">
    <property type="match status" value="1"/>
</dbReference>
<dbReference type="InterPro" id="IPR036052">
    <property type="entry name" value="TrpB-like_PALP_sf"/>
</dbReference>
<dbReference type="Proteomes" id="UP000030652">
    <property type="component" value="Unassembled WGS sequence"/>
</dbReference>
<name>A0A0B0EEU5_9BACT</name>
<gene>
    <name evidence="1" type="ORF">SCABRO_03645</name>
</gene>
<evidence type="ECO:0000313" key="2">
    <source>
        <dbReference type="Proteomes" id="UP000030652"/>
    </source>
</evidence>
<sequence length="40" mass="4541">MTLHVKDRPALQMVTDAENSGELTNEKTIFLSLLLERAVR</sequence>
<accession>A0A0B0EEU5</accession>